<protein>
    <recommendedName>
        <fullName evidence="5">Pentatricopeptide repeat-containing protein</fullName>
    </recommendedName>
</protein>
<dbReference type="PANTHER" id="PTHR47926">
    <property type="entry name" value="PENTATRICOPEPTIDE REPEAT-CONTAINING PROTEIN"/>
    <property type="match status" value="1"/>
</dbReference>
<accession>A0AAD5I6K7</accession>
<dbReference type="InterPro" id="IPR011990">
    <property type="entry name" value="TPR-like_helical_dom_sf"/>
</dbReference>
<dbReference type="InterPro" id="IPR002885">
    <property type="entry name" value="PPR_rpt"/>
</dbReference>
<dbReference type="GO" id="GO:0009451">
    <property type="term" value="P:RNA modification"/>
    <property type="evidence" value="ECO:0007669"/>
    <property type="project" value="InterPro"/>
</dbReference>
<evidence type="ECO:0000313" key="4">
    <source>
        <dbReference type="Proteomes" id="UP001064489"/>
    </source>
</evidence>
<keyword evidence="4" id="KW-1185">Reference proteome</keyword>
<evidence type="ECO:0000256" key="2">
    <source>
        <dbReference type="PROSITE-ProRule" id="PRU00708"/>
    </source>
</evidence>
<keyword evidence="1" id="KW-0677">Repeat</keyword>
<reference evidence="3" key="1">
    <citation type="journal article" date="2022" name="Plant J.">
        <title>Strategies of tolerance reflected in two North American maple genomes.</title>
        <authorList>
            <person name="McEvoy S.L."/>
            <person name="Sezen U.U."/>
            <person name="Trouern-Trend A."/>
            <person name="McMahon S.M."/>
            <person name="Schaberg P.G."/>
            <person name="Yang J."/>
            <person name="Wegrzyn J.L."/>
            <person name="Swenson N.G."/>
        </authorList>
    </citation>
    <scope>NUCLEOTIDE SEQUENCE</scope>
    <source>
        <strain evidence="3">91603</strain>
    </source>
</reference>
<feature type="repeat" description="PPR" evidence="2">
    <location>
        <begin position="59"/>
        <end position="93"/>
    </location>
</feature>
<dbReference type="Pfam" id="PF01535">
    <property type="entry name" value="PPR"/>
    <property type="match status" value="1"/>
</dbReference>
<dbReference type="InterPro" id="IPR046960">
    <property type="entry name" value="PPR_At4g14850-like_plant"/>
</dbReference>
<dbReference type="NCBIfam" id="TIGR00756">
    <property type="entry name" value="PPR"/>
    <property type="match status" value="2"/>
</dbReference>
<reference evidence="3" key="2">
    <citation type="submission" date="2023-02" db="EMBL/GenBank/DDBJ databases">
        <authorList>
            <person name="Swenson N.G."/>
            <person name="Wegrzyn J.L."/>
            <person name="Mcevoy S.L."/>
        </authorList>
    </citation>
    <scope>NUCLEOTIDE SEQUENCE</scope>
    <source>
        <strain evidence="3">91603</strain>
        <tissue evidence="3">Leaf</tissue>
    </source>
</reference>
<dbReference type="AlphaFoldDB" id="A0AAD5I6K7"/>
<dbReference type="PANTHER" id="PTHR47926:SF436">
    <property type="entry name" value="PENTATRICOPEPTIDE REPEAT-CONTAINING PROTEIN ELI1, CHLOROPLASTIC-LIKE ISOFORM X2"/>
    <property type="match status" value="1"/>
</dbReference>
<name>A0AAD5I6K7_ACENE</name>
<dbReference type="Pfam" id="PF13041">
    <property type="entry name" value="PPR_2"/>
    <property type="match status" value="1"/>
</dbReference>
<gene>
    <name evidence="3" type="ORF">LWI28_012611</name>
</gene>
<dbReference type="GO" id="GO:0003723">
    <property type="term" value="F:RNA binding"/>
    <property type="evidence" value="ECO:0007669"/>
    <property type="project" value="InterPro"/>
</dbReference>
<evidence type="ECO:0008006" key="5">
    <source>
        <dbReference type="Google" id="ProtNLM"/>
    </source>
</evidence>
<sequence>MMISGYVENGKFFEAEELFDHMPHNNKNAIVITSMMTGFCKEGILDNTRVLFEGIQCKDRASFNAMISGYAQNGVGEEALRLYSNMHKIGLQEDDATLVSVFTACSSLESLKKGRQAHVLVIRNRFIKNVSVCNALVTMYSTCGGIYC</sequence>
<dbReference type="EMBL" id="JAJSOW010000108">
    <property type="protein sequence ID" value="KAI9153523.1"/>
    <property type="molecule type" value="Genomic_DNA"/>
</dbReference>
<dbReference type="PROSITE" id="PS51375">
    <property type="entry name" value="PPR"/>
    <property type="match status" value="1"/>
</dbReference>
<evidence type="ECO:0000256" key="1">
    <source>
        <dbReference type="ARBA" id="ARBA00022737"/>
    </source>
</evidence>
<evidence type="ECO:0000313" key="3">
    <source>
        <dbReference type="EMBL" id="KAI9153523.1"/>
    </source>
</evidence>
<dbReference type="Proteomes" id="UP001064489">
    <property type="component" value="Chromosome 11"/>
</dbReference>
<proteinExistence type="predicted"/>
<comment type="caution">
    <text evidence="3">The sequence shown here is derived from an EMBL/GenBank/DDBJ whole genome shotgun (WGS) entry which is preliminary data.</text>
</comment>
<organism evidence="3 4">
    <name type="scientific">Acer negundo</name>
    <name type="common">Box elder</name>
    <dbReference type="NCBI Taxonomy" id="4023"/>
    <lineage>
        <taxon>Eukaryota</taxon>
        <taxon>Viridiplantae</taxon>
        <taxon>Streptophyta</taxon>
        <taxon>Embryophyta</taxon>
        <taxon>Tracheophyta</taxon>
        <taxon>Spermatophyta</taxon>
        <taxon>Magnoliopsida</taxon>
        <taxon>eudicotyledons</taxon>
        <taxon>Gunneridae</taxon>
        <taxon>Pentapetalae</taxon>
        <taxon>rosids</taxon>
        <taxon>malvids</taxon>
        <taxon>Sapindales</taxon>
        <taxon>Sapindaceae</taxon>
        <taxon>Hippocastanoideae</taxon>
        <taxon>Acereae</taxon>
        <taxon>Acer</taxon>
    </lineage>
</organism>
<dbReference type="Gene3D" id="1.25.40.10">
    <property type="entry name" value="Tetratricopeptide repeat domain"/>
    <property type="match status" value="2"/>
</dbReference>